<dbReference type="Pfam" id="PF08681">
    <property type="entry name" value="TacA1"/>
    <property type="match status" value="1"/>
</dbReference>
<evidence type="ECO:0000313" key="4">
    <source>
        <dbReference type="Proteomes" id="UP000251891"/>
    </source>
</evidence>
<dbReference type="RefSeq" id="WP_111870552.1">
    <property type="nucleotide sequence ID" value="NZ_QLYX01000013.1"/>
</dbReference>
<evidence type="ECO:0008006" key="5">
    <source>
        <dbReference type="Google" id="ProtNLM"/>
    </source>
</evidence>
<comment type="caution">
    <text evidence="3">The sequence shown here is derived from an EMBL/GenBank/DDBJ whole genome shotgun (WGS) entry which is preliminary data.</text>
</comment>
<dbReference type="AlphaFoldDB" id="A0A365H076"/>
<evidence type="ECO:0000313" key="3">
    <source>
        <dbReference type="EMBL" id="RAY12495.1"/>
    </source>
</evidence>
<dbReference type="GO" id="GO:0006355">
    <property type="term" value="P:regulation of DNA-templated transcription"/>
    <property type="evidence" value="ECO:0007669"/>
    <property type="project" value="InterPro"/>
</dbReference>
<accession>A0A365H076</accession>
<proteinExistence type="inferred from homology"/>
<dbReference type="InterPro" id="IPR014795">
    <property type="entry name" value="TacA_1-like"/>
</dbReference>
<dbReference type="SUPFAM" id="SSF47598">
    <property type="entry name" value="Ribbon-helix-helix"/>
    <property type="match status" value="1"/>
</dbReference>
<evidence type="ECO:0000256" key="1">
    <source>
        <dbReference type="ARBA" id="ARBA00022649"/>
    </source>
</evidence>
<keyword evidence="4" id="KW-1185">Reference proteome</keyword>
<reference evidence="3 4" key="1">
    <citation type="submission" date="2018-06" db="EMBL/GenBank/DDBJ databases">
        <title>Actinomadura craniellae sp. nov. isolated from marine sponge Craniella sp.</title>
        <authorList>
            <person name="Li L."/>
            <person name="Xu Q.H."/>
            <person name="Lin H.W."/>
            <person name="Lu Y.H."/>
        </authorList>
    </citation>
    <scope>NUCLEOTIDE SEQUENCE [LARGE SCALE GENOMIC DNA]</scope>
    <source>
        <strain evidence="3 4">LHW63021</strain>
    </source>
</reference>
<dbReference type="OrthoDB" id="3482407at2"/>
<comment type="similarity">
    <text evidence="2">Belongs to the TacA antitoxin family.</text>
</comment>
<dbReference type="Gene3D" id="1.20.5.780">
    <property type="entry name" value="Single helix bin"/>
    <property type="match status" value="1"/>
</dbReference>
<gene>
    <name evidence="3" type="ORF">DPM19_25515</name>
</gene>
<dbReference type="InterPro" id="IPR010985">
    <property type="entry name" value="Ribbon_hlx_hlx"/>
</dbReference>
<organism evidence="3 4">
    <name type="scientific">Actinomadura craniellae</name>
    <dbReference type="NCBI Taxonomy" id="2231787"/>
    <lineage>
        <taxon>Bacteria</taxon>
        <taxon>Bacillati</taxon>
        <taxon>Actinomycetota</taxon>
        <taxon>Actinomycetes</taxon>
        <taxon>Streptosporangiales</taxon>
        <taxon>Thermomonosporaceae</taxon>
        <taxon>Actinomadura</taxon>
    </lineage>
</organism>
<keyword evidence="1" id="KW-1277">Toxin-antitoxin system</keyword>
<dbReference type="Proteomes" id="UP000251891">
    <property type="component" value="Unassembled WGS sequence"/>
</dbReference>
<dbReference type="EMBL" id="QLYX01000013">
    <property type="protein sequence ID" value="RAY12495.1"/>
    <property type="molecule type" value="Genomic_DNA"/>
</dbReference>
<sequence>MSVSAHQNLPPSAHLAFELTEEQEFIVRRAAELLGWSVTEYILCTVLDRAERDLYEHAAQLHHSAATTPPPLTEGAAEALTAVLGA</sequence>
<protein>
    <recommendedName>
        <fullName evidence="5">DUF1778 domain-containing protein</fullName>
    </recommendedName>
</protein>
<name>A0A365H076_9ACTN</name>
<evidence type="ECO:0000256" key="2">
    <source>
        <dbReference type="ARBA" id="ARBA00049988"/>
    </source>
</evidence>